<accession>L8GHJ7</accession>
<proteinExistence type="predicted"/>
<name>L8GHJ7_ACACF</name>
<dbReference type="RefSeq" id="XP_004334342.1">
    <property type="nucleotide sequence ID" value="XM_004334294.1"/>
</dbReference>
<evidence type="ECO:0000313" key="2">
    <source>
        <dbReference type="Proteomes" id="UP000011083"/>
    </source>
</evidence>
<reference evidence="1 2" key="1">
    <citation type="journal article" date="2013" name="Genome Biol.">
        <title>Genome of Acanthamoeba castellanii highlights extensive lateral gene transfer and early evolution of tyrosine kinase signaling.</title>
        <authorList>
            <person name="Clarke M."/>
            <person name="Lohan A.J."/>
            <person name="Liu B."/>
            <person name="Lagkouvardos I."/>
            <person name="Roy S."/>
            <person name="Zafar N."/>
            <person name="Bertelli C."/>
            <person name="Schilde C."/>
            <person name="Kianianmomeni A."/>
            <person name="Burglin T.R."/>
            <person name="Frech C."/>
            <person name="Turcotte B."/>
            <person name="Kopec K.O."/>
            <person name="Synnott J.M."/>
            <person name="Choo C."/>
            <person name="Paponov I."/>
            <person name="Finkler A."/>
            <person name="Soon Heng Tan C."/>
            <person name="Hutchins A.P."/>
            <person name="Weinmeier T."/>
            <person name="Rattei T."/>
            <person name="Chu J.S."/>
            <person name="Gimenez G."/>
            <person name="Irimia M."/>
            <person name="Rigden D.J."/>
            <person name="Fitzpatrick D.A."/>
            <person name="Lorenzo-Morales J."/>
            <person name="Bateman A."/>
            <person name="Chiu C.H."/>
            <person name="Tang P."/>
            <person name="Hegemann P."/>
            <person name="Fromm H."/>
            <person name="Raoult D."/>
            <person name="Greub G."/>
            <person name="Miranda-Saavedra D."/>
            <person name="Chen N."/>
            <person name="Nash P."/>
            <person name="Ginger M.L."/>
            <person name="Horn M."/>
            <person name="Schaap P."/>
            <person name="Caler L."/>
            <person name="Loftus B."/>
        </authorList>
    </citation>
    <scope>NUCLEOTIDE SEQUENCE [LARGE SCALE GENOMIC DNA]</scope>
    <source>
        <strain evidence="1 2">Neff</strain>
    </source>
</reference>
<dbReference type="EMBL" id="KB008119">
    <property type="protein sequence ID" value="ELR12329.1"/>
    <property type="molecule type" value="Genomic_DNA"/>
</dbReference>
<dbReference type="AlphaFoldDB" id="L8GHJ7"/>
<dbReference type="Proteomes" id="UP000011083">
    <property type="component" value="Unassembled WGS sequence"/>
</dbReference>
<dbReference type="KEGG" id="acan:ACA1_373960"/>
<gene>
    <name evidence="1" type="ORF">ACA1_373960</name>
</gene>
<evidence type="ECO:0000313" key="1">
    <source>
        <dbReference type="EMBL" id="ELR12329.1"/>
    </source>
</evidence>
<organism evidence="1 2">
    <name type="scientific">Acanthamoeba castellanii (strain ATCC 30010 / Neff)</name>
    <dbReference type="NCBI Taxonomy" id="1257118"/>
    <lineage>
        <taxon>Eukaryota</taxon>
        <taxon>Amoebozoa</taxon>
        <taxon>Discosea</taxon>
        <taxon>Longamoebia</taxon>
        <taxon>Centramoebida</taxon>
        <taxon>Acanthamoebidae</taxon>
        <taxon>Acanthamoeba</taxon>
    </lineage>
</organism>
<protein>
    <submittedName>
        <fullName evidence="1">Uncharacterized protein</fullName>
    </submittedName>
</protein>
<dbReference type="GeneID" id="14912858"/>
<dbReference type="VEuPathDB" id="AmoebaDB:ACA1_373960"/>
<keyword evidence="2" id="KW-1185">Reference proteome</keyword>
<sequence length="103" mass="11554">MDAMDEEVKLLKAKSDGCVRLIEKHKALHNTTLGEYQELDKYISSLTTSLEELQSYCANLESSRQTCNHCNSSFTGEKEPHEENLHANGADAMDTENPVVPRI</sequence>